<name>C5T969_ACIDE</name>
<organism evidence="1 2">
    <name type="scientific">Acidovorax delafieldii 2AN</name>
    <dbReference type="NCBI Taxonomy" id="573060"/>
    <lineage>
        <taxon>Bacteria</taxon>
        <taxon>Pseudomonadati</taxon>
        <taxon>Pseudomonadota</taxon>
        <taxon>Betaproteobacteria</taxon>
        <taxon>Burkholderiales</taxon>
        <taxon>Comamonadaceae</taxon>
        <taxon>Acidovorax</taxon>
    </lineage>
</organism>
<sequence length="120" mass="12075">MSLYYTAAVVVTPEPDSGSGVAGTPITPINVLANDSTDGMPSTFANSTITVVTPASNSGVVLDPATGLVITTAGVPPGIYGITYQLCSKAMPAVCANTTVTITVSAQGIQLLSQLFLNLV</sequence>
<dbReference type="AlphaFoldDB" id="C5T969"/>
<evidence type="ECO:0000313" key="2">
    <source>
        <dbReference type="Proteomes" id="UP000003856"/>
    </source>
</evidence>
<dbReference type="EMBL" id="ACQT01000177">
    <property type="protein sequence ID" value="EER58983.1"/>
    <property type="molecule type" value="Genomic_DNA"/>
</dbReference>
<keyword evidence="2" id="KW-1185">Reference proteome</keyword>
<accession>C5T969</accession>
<dbReference type="Proteomes" id="UP000003856">
    <property type="component" value="Unassembled WGS sequence"/>
</dbReference>
<dbReference type="PATRIC" id="fig|573060.9.peg.1561"/>
<comment type="caution">
    <text evidence="1">The sequence shown here is derived from an EMBL/GenBank/DDBJ whole genome shotgun (WGS) entry which is preliminary data.</text>
</comment>
<dbReference type="RefSeq" id="WP_005799024.1">
    <property type="nucleotide sequence ID" value="NZ_ACQT01000177.1"/>
</dbReference>
<protein>
    <submittedName>
        <fullName evidence="1">Uncharacterized protein</fullName>
    </submittedName>
</protein>
<evidence type="ECO:0000313" key="1">
    <source>
        <dbReference type="EMBL" id="EER58983.1"/>
    </source>
</evidence>
<reference evidence="1 2" key="1">
    <citation type="submission" date="2009-05" db="EMBL/GenBank/DDBJ databases">
        <title>The draft genome of Acidovorax delafieldii 2AN.</title>
        <authorList>
            <consortium name="US DOE Joint Genome Institute (JGI-PGF)"/>
            <person name="Lucas S."/>
            <person name="Copeland A."/>
            <person name="Lapidus A."/>
            <person name="Glavina del Rio T."/>
            <person name="Tice H."/>
            <person name="Bruce D."/>
            <person name="Goodwin L."/>
            <person name="Pitluck S."/>
            <person name="Larimer F."/>
            <person name="Land M.L."/>
            <person name="Hauser L."/>
            <person name="Shelobolina E.S."/>
            <person name="Picardal F."/>
            <person name="Roden E."/>
            <person name="Emerson D."/>
        </authorList>
    </citation>
    <scope>NUCLEOTIDE SEQUENCE [LARGE SCALE GENOMIC DNA]</scope>
    <source>
        <strain evidence="1 2">2AN</strain>
    </source>
</reference>
<proteinExistence type="predicted"/>
<gene>
    <name evidence="1" type="ORF">AcdelDRAFT_3449</name>
</gene>